<dbReference type="EMBL" id="DS985241">
    <property type="protein sequence ID" value="EDV28763.1"/>
    <property type="molecule type" value="Genomic_DNA"/>
</dbReference>
<gene>
    <name evidence="4" type="ORF">TRIADDRAFT_19084</name>
</gene>
<organism evidence="4 5">
    <name type="scientific">Trichoplax adhaerens</name>
    <name type="common">Trichoplax reptans</name>
    <dbReference type="NCBI Taxonomy" id="10228"/>
    <lineage>
        <taxon>Eukaryota</taxon>
        <taxon>Metazoa</taxon>
        <taxon>Placozoa</taxon>
        <taxon>Uniplacotomia</taxon>
        <taxon>Trichoplacea</taxon>
        <taxon>Trichoplacidae</taxon>
        <taxon>Trichoplax</taxon>
    </lineage>
</organism>
<keyword evidence="1" id="KW-0853">WD repeat</keyword>
<feature type="non-terminal residue" evidence="4">
    <location>
        <position position="252"/>
    </location>
</feature>
<proteinExistence type="predicted"/>
<evidence type="ECO:0000313" key="5">
    <source>
        <dbReference type="Proteomes" id="UP000009022"/>
    </source>
</evidence>
<dbReference type="CTD" id="6749180"/>
<dbReference type="GeneID" id="6749180"/>
<dbReference type="Pfam" id="PF25469">
    <property type="entry name" value="WHD_NWD1"/>
    <property type="match status" value="1"/>
</dbReference>
<dbReference type="InterPro" id="IPR057588">
    <property type="entry name" value="NWD1/2-like_WH"/>
</dbReference>
<dbReference type="AlphaFoldDB" id="B3RLF9"/>
<dbReference type="HOGENOM" id="CLU_104033_0_0_1"/>
<dbReference type="KEGG" id="tad:TRIADDRAFT_19084"/>
<dbReference type="InterPro" id="IPR052752">
    <property type="entry name" value="NACHT-WD_repeat"/>
</dbReference>
<reference evidence="4 5" key="1">
    <citation type="journal article" date="2008" name="Nature">
        <title>The Trichoplax genome and the nature of placozoans.</title>
        <authorList>
            <person name="Srivastava M."/>
            <person name="Begovic E."/>
            <person name="Chapman J."/>
            <person name="Putnam N.H."/>
            <person name="Hellsten U."/>
            <person name="Kawashima T."/>
            <person name="Kuo A."/>
            <person name="Mitros T."/>
            <person name="Salamov A."/>
            <person name="Carpenter M.L."/>
            <person name="Signorovitch A.Y."/>
            <person name="Moreno M.A."/>
            <person name="Kamm K."/>
            <person name="Grimwood J."/>
            <person name="Schmutz J."/>
            <person name="Shapiro H."/>
            <person name="Grigoriev I.V."/>
            <person name="Buss L.W."/>
            <person name="Schierwater B."/>
            <person name="Dellaporta S.L."/>
            <person name="Rokhsar D.S."/>
        </authorList>
    </citation>
    <scope>NUCLEOTIDE SEQUENCE [LARGE SCALE GENOMIC DNA]</scope>
    <source>
        <strain evidence="4 5">Grell-BS-1999</strain>
    </source>
</reference>
<evidence type="ECO:0000313" key="4">
    <source>
        <dbReference type="EMBL" id="EDV28763.1"/>
    </source>
</evidence>
<feature type="domain" description="NWD1/2-like winged helix-turn-helix" evidence="3">
    <location>
        <begin position="114"/>
        <end position="221"/>
    </location>
</feature>
<dbReference type="Proteomes" id="UP000009022">
    <property type="component" value="Unassembled WGS sequence"/>
</dbReference>
<dbReference type="PANTHER" id="PTHR19871:SF14">
    <property type="entry name" value="DUF4062 DOMAIN-CONTAINING PROTEIN"/>
    <property type="match status" value="1"/>
</dbReference>
<dbReference type="STRING" id="10228.B3RLF9"/>
<dbReference type="InParanoid" id="B3RLF9"/>
<dbReference type="OMA" id="EYNCLNI"/>
<evidence type="ECO:0000256" key="1">
    <source>
        <dbReference type="ARBA" id="ARBA00022574"/>
    </source>
</evidence>
<evidence type="ECO:0000256" key="2">
    <source>
        <dbReference type="ARBA" id="ARBA00022737"/>
    </source>
</evidence>
<keyword evidence="5" id="KW-1185">Reference proteome</keyword>
<evidence type="ECO:0000259" key="3">
    <source>
        <dbReference type="Pfam" id="PF25469"/>
    </source>
</evidence>
<protein>
    <recommendedName>
        <fullName evidence="3">NWD1/2-like winged helix-turn-helix domain-containing protein</fullName>
    </recommendedName>
</protein>
<dbReference type="PhylomeDB" id="B3RLF9"/>
<name>B3RLF9_TRIAD</name>
<dbReference type="OrthoDB" id="2325716at2759"/>
<dbReference type="RefSeq" id="XP_002107965.1">
    <property type="nucleotide sequence ID" value="XM_002107929.1"/>
</dbReference>
<dbReference type="PANTHER" id="PTHR19871">
    <property type="entry name" value="BETA TRANSDUCIN-RELATED PROTEIN"/>
    <property type="match status" value="1"/>
</dbReference>
<dbReference type="eggNOG" id="KOG3602">
    <property type="taxonomic scope" value="Eukaryota"/>
</dbReference>
<keyword evidence="2" id="KW-0677">Repeat</keyword>
<sequence length="252" mass="29657">MSWIPRILPHHVSILLSTLPSEYNCLNILKKVLPHDSQYLEIQSLPVDVSQEILTDWLASNSRKINDHQMDVVRRAIQSCSLPLYLKLVFDQTVAWHSYDKISSKHLPSTIPLMIDALLDRLERMHGKVLVSRALAYITATKSGLTEPELEDLLSCDDLVLQDVYQYWLPPVRRIPPLLWTRIRNDINEYLVEREADGSQVIYWYHRQFTEVVRRRYLDNDRIKKEIHSLCADYYIGKWANVNKPFEYTPQQ</sequence>
<accession>B3RLF9</accession>